<dbReference type="EMBL" id="UINC01180963">
    <property type="protein sequence ID" value="SVD90416.1"/>
    <property type="molecule type" value="Genomic_DNA"/>
</dbReference>
<organism evidence="1">
    <name type="scientific">marine metagenome</name>
    <dbReference type="NCBI Taxonomy" id="408172"/>
    <lineage>
        <taxon>unclassified sequences</taxon>
        <taxon>metagenomes</taxon>
        <taxon>ecological metagenomes</taxon>
    </lineage>
</organism>
<feature type="non-terminal residue" evidence="1">
    <location>
        <position position="133"/>
    </location>
</feature>
<evidence type="ECO:0000313" key="1">
    <source>
        <dbReference type="EMBL" id="SVD90416.1"/>
    </source>
</evidence>
<proteinExistence type="predicted"/>
<protein>
    <submittedName>
        <fullName evidence="1">Uncharacterized protein</fullName>
    </submittedName>
</protein>
<accession>A0A382Z4I6</accession>
<dbReference type="AlphaFoldDB" id="A0A382Z4I6"/>
<name>A0A382Z4I6_9ZZZZ</name>
<gene>
    <name evidence="1" type="ORF">METZ01_LOCUS443270</name>
</gene>
<reference evidence="1" key="1">
    <citation type="submission" date="2018-05" db="EMBL/GenBank/DDBJ databases">
        <authorList>
            <person name="Lanie J.A."/>
            <person name="Ng W.-L."/>
            <person name="Kazmierczak K.M."/>
            <person name="Andrzejewski T.M."/>
            <person name="Davidsen T.M."/>
            <person name="Wayne K.J."/>
            <person name="Tettelin H."/>
            <person name="Glass J.I."/>
            <person name="Rusch D."/>
            <person name="Podicherti R."/>
            <person name="Tsui H.-C.T."/>
            <person name="Winkler M.E."/>
        </authorList>
    </citation>
    <scope>NUCLEOTIDE SEQUENCE</scope>
</reference>
<sequence>MSHRCIRLLAVPVALFMALTTTGFAQESTGGQSAAYRQVISANPFGLILMPWYNGEYERKATERTTIGLSGSRLPWGDGSGFYSLNMALRYYPNGKVFRGFYLGPRVGVFWSSQEQEEGGIDPAEDLGSHIGL</sequence>